<organism evidence="1 2">
    <name type="scientific">Nakamurella flava</name>
    <dbReference type="NCBI Taxonomy" id="2576308"/>
    <lineage>
        <taxon>Bacteria</taxon>
        <taxon>Bacillati</taxon>
        <taxon>Actinomycetota</taxon>
        <taxon>Actinomycetes</taxon>
        <taxon>Nakamurellales</taxon>
        <taxon>Nakamurellaceae</taxon>
        <taxon>Nakamurella</taxon>
    </lineage>
</organism>
<evidence type="ECO:0000313" key="2">
    <source>
        <dbReference type="Proteomes" id="UP000306985"/>
    </source>
</evidence>
<sequence length="179" mass="19849">MPDSNPPGTPDETAGVLFTGSTEFDRSELRQVVEQVTQGSAIRRVEDRYTYVDAGADYSELQFIVDFGVPLLEFAAIQPVVAYLRRKYRRHAEEKLARTAADTTDEQFESVAVKVITERYTLPRDQVSAALTERGSDGTAAIEVAVAAPDSRRFEVHVRVSDDGITEFCTRRITSGGTR</sequence>
<protein>
    <submittedName>
        <fullName evidence="1">Uncharacterized protein</fullName>
    </submittedName>
</protein>
<name>A0A4V6CTW1_9ACTN</name>
<dbReference type="Proteomes" id="UP000306985">
    <property type="component" value="Unassembled WGS sequence"/>
</dbReference>
<dbReference type="AlphaFoldDB" id="A0A4V6CTW1"/>
<gene>
    <name evidence="1" type="ORF">FDO65_06900</name>
</gene>
<proteinExistence type="predicted"/>
<comment type="caution">
    <text evidence="1">The sequence shown here is derived from an EMBL/GenBank/DDBJ whole genome shotgun (WGS) entry which is preliminary data.</text>
</comment>
<reference evidence="1 2" key="1">
    <citation type="submission" date="2019-05" db="EMBL/GenBank/DDBJ databases">
        <title>Nakamurella sp. N5BH11, whole genome shotgun sequence.</title>
        <authorList>
            <person name="Tuo L."/>
        </authorList>
    </citation>
    <scope>NUCLEOTIDE SEQUENCE [LARGE SCALE GENOMIC DNA]</scope>
    <source>
        <strain evidence="1 2">N5BH11</strain>
    </source>
</reference>
<evidence type="ECO:0000313" key="1">
    <source>
        <dbReference type="EMBL" id="TKV61325.1"/>
    </source>
</evidence>
<accession>A0A4V6CTW1</accession>
<dbReference type="RefSeq" id="WP_137448629.1">
    <property type="nucleotide sequence ID" value="NZ_SZZH01000001.1"/>
</dbReference>
<keyword evidence="2" id="KW-1185">Reference proteome</keyword>
<dbReference type="EMBL" id="SZZH01000001">
    <property type="protein sequence ID" value="TKV61325.1"/>
    <property type="molecule type" value="Genomic_DNA"/>
</dbReference>